<keyword evidence="3" id="KW-1185">Reference proteome</keyword>
<dbReference type="AlphaFoldDB" id="A0A0D0PZR7"/>
<dbReference type="OrthoDB" id="4319448at2"/>
<dbReference type="EMBL" id="JXZB01000002">
    <property type="protein sequence ID" value="KIQ65757.1"/>
    <property type="molecule type" value="Genomic_DNA"/>
</dbReference>
<dbReference type="PATRIC" id="fig|2064.6.peg.3980"/>
<dbReference type="InterPro" id="IPR019734">
    <property type="entry name" value="TPR_rpt"/>
</dbReference>
<dbReference type="Proteomes" id="UP000032066">
    <property type="component" value="Unassembled WGS sequence"/>
</dbReference>
<dbReference type="RefSeq" id="WP_043912928.1">
    <property type="nucleotide sequence ID" value="NZ_JXZB01000002.1"/>
</dbReference>
<dbReference type="STRING" id="2064.TR51_18555"/>
<name>A0A0D0PZR7_KITGR</name>
<proteinExistence type="predicted"/>
<feature type="region of interest" description="Disordered" evidence="1">
    <location>
        <begin position="427"/>
        <end position="447"/>
    </location>
</feature>
<accession>A0A0D0PZR7</accession>
<reference evidence="2 3" key="1">
    <citation type="submission" date="2015-02" db="EMBL/GenBank/DDBJ databases">
        <title>Draft genome sequence of Kitasatospora griseola MF730-N6, a bafilomycin, terpentecin and satosporin producer.</title>
        <authorList>
            <person name="Arens J.C."/>
            <person name="Haltli B."/>
            <person name="Kerr R.G."/>
        </authorList>
    </citation>
    <scope>NUCLEOTIDE SEQUENCE [LARGE SCALE GENOMIC DNA]</scope>
    <source>
        <strain evidence="2 3">MF730-N6</strain>
    </source>
</reference>
<evidence type="ECO:0000256" key="1">
    <source>
        <dbReference type="SAM" id="MobiDB-lite"/>
    </source>
</evidence>
<sequence length="447" mass="48772">MNANDLGHRARTVSRRIPPELVSHLLAHGHAAVVADRAGRGEWSCAQAWARLLAERGCLAEAVEVLTPHAATGRWTAVAALAELLEDRGRIDEATETVRARMTLGHPNALEYYARLLIRHGRAAEAFDLLLPHVGKSSITDALVDAAHVADRDEEAAELLTARVDTHRCSDFPWCCNGFDTDTALGLLATIRERQGRVDEAIALLARRRFASPDGHDQLAELLARHDRIDELRAYAAGDGRDAAAERLARLLEERGDVHGAIAVYRQHSGRAHSAFGLARLLARHGRGEEAIDTLRAQADAHPGDDWILHTLADQYLAQDRPADGLAHLDALATLRNGEEAWELYRLRLPLLAAHLGVDAAIAQARSHPEGTTSYAASDLAHLLTTAGRTEEAVAALRPHEGENLDTLAEQLVVLGRVEEALALHRHTEPPPPLVPTTRLWADEPPR</sequence>
<evidence type="ECO:0008006" key="4">
    <source>
        <dbReference type="Google" id="ProtNLM"/>
    </source>
</evidence>
<gene>
    <name evidence="2" type="ORF">TR51_18555</name>
</gene>
<protein>
    <recommendedName>
        <fullName evidence="4">Tetratricopeptide repeat protein</fullName>
    </recommendedName>
</protein>
<dbReference type="Gene3D" id="1.25.40.10">
    <property type="entry name" value="Tetratricopeptide repeat domain"/>
    <property type="match status" value="2"/>
</dbReference>
<organism evidence="2 3">
    <name type="scientific">Kitasatospora griseola</name>
    <name type="common">Streptomyces griseolosporeus</name>
    <dbReference type="NCBI Taxonomy" id="2064"/>
    <lineage>
        <taxon>Bacteria</taxon>
        <taxon>Bacillati</taxon>
        <taxon>Actinomycetota</taxon>
        <taxon>Actinomycetes</taxon>
        <taxon>Kitasatosporales</taxon>
        <taxon>Streptomycetaceae</taxon>
        <taxon>Kitasatospora</taxon>
    </lineage>
</organism>
<evidence type="ECO:0000313" key="2">
    <source>
        <dbReference type="EMBL" id="KIQ65757.1"/>
    </source>
</evidence>
<evidence type="ECO:0000313" key="3">
    <source>
        <dbReference type="Proteomes" id="UP000032066"/>
    </source>
</evidence>
<dbReference type="InterPro" id="IPR011990">
    <property type="entry name" value="TPR-like_helical_dom_sf"/>
</dbReference>
<dbReference type="SUPFAM" id="SSF48452">
    <property type="entry name" value="TPR-like"/>
    <property type="match status" value="1"/>
</dbReference>
<comment type="caution">
    <text evidence="2">The sequence shown here is derived from an EMBL/GenBank/DDBJ whole genome shotgun (WGS) entry which is preliminary data.</text>
</comment>
<dbReference type="Pfam" id="PF13176">
    <property type="entry name" value="TPR_7"/>
    <property type="match status" value="1"/>
</dbReference>